<evidence type="ECO:0000256" key="7">
    <source>
        <dbReference type="ARBA" id="ARBA00023136"/>
    </source>
</evidence>
<comment type="similarity">
    <text evidence="8">Belongs to the TsuA/YedE (TC 9.B.102) family.</text>
</comment>
<protein>
    <submittedName>
        <fullName evidence="10">YeeE/YedE</fullName>
    </submittedName>
</protein>
<keyword evidence="4" id="KW-0997">Cell inner membrane</keyword>
<dbReference type="RefSeq" id="WP_102775177.1">
    <property type="nucleotide sequence ID" value="NZ_POQS01000007.1"/>
</dbReference>
<evidence type="ECO:0000256" key="1">
    <source>
        <dbReference type="ARBA" id="ARBA00004429"/>
    </source>
</evidence>
<keyword evidence="5 9" id="KW-0812">Transmembrane</keyword>
<dbReference type="PANTHER" id="PTHR30574">
    <property type="entry name" value="INNER MEMBRANE PROTEIN YEDE"/>
    <property type="match status" value="1"/>
</dbReference>
<dbReference type="PANTHER" id="PTHR30574:SF1">
    <property type="entry name" value="SULPHUR TRANSPORT DOMAIN-CONTAINING PROTEIN"/>
    <property type="match status" value="1"/>
</dbReference>
<comment type="subcellular location">
    <subcellularLocation>
        <location evidence="1">Cell inner membrane</location>
        <topology evidence="1">Multi-pass membrane protein</topology>
    </subcellularLocation>
</comment>
<dbReference type="Proteomes" id="UP000235994">
    <property type="component" value="Unassembled WGS sequence"/>
</dbReference>
<sequence length="144" mass="14079">MTLDWPAFTPVASALGGLLIGAAAVLMMGGAGRIAGISGILGGLLGPAGAGRGWRLAFLAGLFAAPWLYRLGAALPAIAVEAGTARLIAAGLLVGLGTRYASGCTSGHGVCGISRGSPRSLAATALFMAAGFVTVYALRHLGGS</sequence>
<accession>A0A2N8KCM2</accession>
<evidence type="ECO:0000256" key="2">
    <source>
        <dbReference type="ARBA" id="ARBA00022448"/>
    </source>
</evidence>
<evidence type="ECO:0000256" key="8">
    <source>
        <dbReference type="ARBA" id="ARBA00035655"/>
    </source>
</evidence>
<keyword evidence="3" id="KW-1003">Cell membrane</keyword>
<dbReference type="GO" id="GO:0005886">
    <property type="term" value="C:plasma membrane"/>
    <property type="evidence" value="ECO:0007669"/>
    <property type="project" value="UniProtKB-SubCell"/>
</dbReference>
<evidence type="ECO:0000256" key="4">
    <source>
        <dbReference type="ARBA" id="ARBA00022519"/>
    </source>
</evidence>
<feature type="transmembrane region" description="Helical" evidence="9">
    <location>
        <begin position="56"/>
        <end position="78"/>
    </location>
</feature>
<dbReference type="AlphaFoldDB" id="A0A2N8KCM2"/>
<evidence type="ECO:0000313" key="11">
    <source>
        <dbReference type="Proteomes" id="UP000235994"/>
    </source>
</evidence>
<feature type="transmembrane region" description="Helical" evidence="9">
    <location>
        <begin position="121"/>
        <end position="138"/>
    </location>
</feature>
<evidence type="ECO:0000256" key="3">
    <source>
        <dbReference type="ARBA" id="ARBA00022475"/>
    </source>
</evidence>
<evidence type="ECO:0000256" key="5">
    <source>
        <dbReference type="ARBA" id="ARBA00022692"/>
    </source>
</evidence>
<feature type="transmembrane region" description="Helical" evidence="9">
    <location>
        <begin position="12"/>
        <end position="35"/>
    </location>
</feature>
<evidence type="ECO:0000313" key="10">
    <source>
        <dbReference type="EMBL" id="PND31211.1"/>
    </source>
</evidence>
<reference evidence="10 11" key="1">
    <citation type="submission" date="2018-01" db="EMBL/GenBank/DDBJ databases">
        <title>The draft genome of an aniline degradation strain ANB-1.</title>
        <authorList>
            <person name="Zhang L."/>
            <person name="Jiang J."/>
        </authorList>
    </citation>
    <scope>NUCLEOTIDE SEQUENCE [LARGE SCALE GENOMIC DNA]</scope>
    <source>
        <strain evidence="10 11">ANB-1</strain>
    </source>
</reference>
<keyword evidence="7 9" id="KW-0472">Membrane</keyword>
<name>A0A2N8KCM2_9BURK</name>
<proteinExistence type="inferred from homology"/>
<gene>
    <name evidence="10" type="ORF">C1I89_25545</name>
</gene>
<organism evidence="10 11">
    <name type="scientific">Achromobacter pulmonis</name>
    <dbReference type="NCBI Taxonomy" id="1389932"/>
    <lineage>
        <taxon>Bacteria</taxon>
        <taxon>Pseudomonadati</taxon>
        <taxon>Pseudomonadota</taxon>
        <taxon>Betaproteobacteria</taxon>
        <taxon>Burkholderiales</taxon>
        <taxon>Alcaligenaceae</taxon>
        <taxon>Achromobacter</taxon>
    </lineage>
</organism>
<evidence type="ECO:0000256" key="6">
    <source>
        <dbReference type="ARBA" id="ARBA00022989"/>
    </source>
</evidence>
<keyword evidence="11" id="KW-1185">Reference proteome</keyword>
<keyword evidence="6 9" id="KW-1133">Transmembrane helix</keyword>
<evidence type="ECO:0000256" key="9">
    <source>
        <dbReference type="SAM" id="Phobius"/>
    </source>
</evidence>
<keyword evidence="2" id="KW-0813">Transport</keyword>
<dbReference type="InterPro" id="IPR007272">
    <property type="entry name" value="Sulf_transp_TsuA/YedE"/>
</dbReference>
<comment type="caution">
    <text evidence="10">The sequence shown here is derived from an EMBL/GenBank/DDBJ whole genome shotgun (WGS) entry which is preliminary data.</text>
</comment>
<dbReference type="EMBL" id="POQS01000007">
    <property type="protein sequence ID" value="PND31211.1"/>
    <property type="molecule type" value="Genomic_DNA"/>
</dbReference>